<feature type="signal peptide" evidence="1">
    <location>
        <begin position="1"/>
        <end position="19"/>
    </location>
</feature>
<dbReference type="InterPro" id="IPR015915">
    <property type="entry name" value="Kelch-typ_b-propeller"/>
</dbReference>
<evidence type="ECO:0000256" key="1">
    <source>
        <dbReference type="SAM" id="SignalP"/>
    </source>
</evidence>
<dbReference type="SUPFAM" id="SSF117281">
    <property type="entry name" value="Kelch motif"/>
    <property type="match status" value="1"/>
</dbReference>
<proteinExistence type="predicted"/>
<name>A0A5M8RN48_9BACI</name>
<dbReference type="EMBL" id="QSND01000003">
    <property type="protein sequence ID" value="KAA6449539.1"/>
    <property type="molecule type" value="Genomic_DNA"/>
</dbReference>
<reference evidence="2 3" key="1">
    <citation type="submission" date="2018-08" db="EMBL/GenBank/DDBJ databases">
        <title>Bacillus phenotypic plasticity.</title>
        <authorList>
            <person name="Hurtado E."/>
        </authorList>
    </citation>
    <scope>NUCLEOTIDE SEQUENCE [LARGE SCALE GENOMIC DNA]</scope>
    <source>
        <strain evidence="2 3">427</strain>
    </source>
</reference>
<gene>
    <name evidence="2" type="ORF">DX927_16835</name>
</gene>
<evidence type="ECO:0000313" key="2">
    <source>
        <dbReference type="EMBL" id="KAA6449539.1"/>
    </source>
</evidence>
<dbReference type="Gene3D" id="2.120.10.80">
    <property type="entry name" value="Kelch-type beta propeller"/>
    <property type="match status" value="1"/>
</dbReference>
<dbReference type="InterPro" id="IPR006652">
    <property type="entry name" value="Kelch_1"/>
</dbReference>
<dbReference type="Proteomes" id="UP000324326">
    <property type="component" value="Unassembled WGS sequence"/>
</dbReference>
<comment type="caution">
    <text evidence="2">The sequence shown here is derived from an EMBL/GenBank/DDBJ whole genome shotgun (WGS) entry which is preliminary data.</text>
</comment>
<keyword evidence="1" id="KW-0732">Signal</keyword>
<evidence type="ECO:0008006" key="4">
    <source>
        <dbReference type="Google" id="ProtNLM"/>
    </source>
</evidence>
<dbReference type="Pfam" id="PF01344">
    <property type="entry name" value="Kelch_1"/>
    <property type="match status" value="1"/>
</dbReference>
<dbReference type="AlphaFoldDB" id="A0A5M8RN48"/>
<evidence type="ECO:0000313" key="3">
    <source>
        <dbReference type="Proteomes" id="UP000324326"/>
    </source>
</evidence>
<protein>
    <recommendedName>
        <fullName evidence="4">Galactose oxidase</fullName>
    </recommendedName>
</protein>
<accession>A0A5M8RN48</accession>
<sequence length="79" mass="8983">MFLFVALLCILTIHVPAYAKESQNTQEWIYKADLPETCYIASTAEVNGKIYIIGGTKDGTAVNQTYFYDPIRDTWSQKN</sequence>
<feature type="chain" id="PRO_5024434267" description="Galactose oxidase" evidence="1">
    <location>
        <begin position="20"/>
        <end position="79"/>
    </location>
</feature>
<organism evidence="2 3">
    <name type="scientific">Bacillus swezeyi</name>
    <dbReference type="NCBI Taxonomy" id="1925020"/>
    <lineage>
        <taxon>Bacteria</taxon>
        <taxon>Bacillati</taxon>
        <taxon>Bacillota</taxon>
        <taxon>Bacilli</taxon>
        <taxon>Bacillales</taxon>
        <taxon>Bacillaceae</taxon>
        <taxon>Bacillus</taxon>
    </lineage>
</organism>